<feature type="chain" id="PRO_5040971201" description="Ig-like domain-containing protein" evidence="1">
    <location>
        <begin position="18"/>
        <end position="209"/>
    </location>
</feature>
<evidence type="ECO:0000313" key="2">
    <source>
        <dbReference type="EMBL" id="CAG8890938.1"/>
    </source>
</evidence>
<keyword evidence="3" id="KW-1185">Reference proteome</keyword>
<gene>
    <name evidence="2" type="ORF">PEGY_LOCUS2572</name>
</gene>
<evidence type="ECO:0000256" key="1">
    <source>
        <dbReference type="SAM" id="SignalP"/>
    </source>
</evidence>
<organism evidence="2 3">
    <name type="scientific">Penicillium egyptiacum</name>
    <dbReference type="NCBI Taxonomy" id="1303716"/>
    <lineage>
        <taxon>Eukaryota</taxon>
        <taxon>Fungi</taxon>
        <taxon>Dikarya</taxon>
        <taxon>Ascomycota</taxon>
        <taxon>Pezizomycotina</taxon>
        <taxon>Eurotiomycetes</taxon>
        <taxon>Eurotiomycetidae</taxon>
        <taxon>Eurotiales</taxon>
        <taxon>Aspergillaceae</taxon>
        <taxon>Penicillium</taxon>
    </lineage>
</organism>
<accession>A0A9W4K6V7</accession>
<keyword evidence="1" id="KW-0732">Signal</keyword>
<name>A0A9W4K6V7_9EURO</name>
<proteinExistence type="predicted"/>
<dbReference type="OrthoDB" id="4991875at2759"/>
<comment type="caution">
    <text evidence="2">The sequence shown here is derived from an EMBL/GenBank/DDBJ whole genome shotgun (WGS) entry which is preliminary data.</text>
</comment>
<dbReference type="Proteomes" id="UP001154252">
    <property type="component" value="Unassembled WGS sequence"/>
</dbReference>
<feature type="signal peptide" evidence="1">
    <location>
        <begin position="1"/>
        <end position="17"/>
    </location>
</feature>
<evidence type="ECO:0000313" key="3">
    <source>
        <dbReference type="Proteomes" id="UP001154252"/>
    </source>
</evidence>
<protein>
    <recommendedName>
        <fullName evidence="4">Ig-like domain-containing protein</fullName>
    </recommendedName>
</protein>
<dbReference type="EMBL" id="CAJVRC010000843">
    <property type="protein sequence ID" value="CAG8890938.1"/>
    <property type="molecule type" value="Genomic_DNA"/>
</dbReference>
<sequence length="209" mass="21050">MHSSWFLLSALVALAAADEPGTTTISYFGDNDSGVNIGAYSSTAARVVGIDKYATTYEIACMEGAAKCALNHPATMIQGDTTFSISLEVTVVTGGGTGKATAVESCSFTRVSESAVCTWSLAYTGIKDDLTVSESSSSTQTIPSHSVTYHPLTITDGVYAFKANATASTSPVKITPTASTGGAAAAAKPLITAAPLGAAAAVAAFAAML</sequence>
<dbReference type="AlphaFoldDB" id="A0A9W4K6V7"/>
<evidence type="ECO:0008006" key="4">
    <source>
        <dbReference type="Google" id="ProtNLM"/>
    </source>
</evidence>
<reference evidence="2" key="1">
    <citation type="submission" date="2021-07" db="EMBL/GenBank/DDBJ databases">
        <authorList>
            <person name="Branca A.L. A."/>
        </authorList>
    </citation>
    <scope>NUCLEOTIDE SEQUENCE</scope>
</reference>